<dbReference type="PANTHER" id="PTHR31451">
    <property type="match status" value="1"/>
</dbReference>
<protein>
    <recommendedName>
        <fullName evidence="2">mannan endo-1,4-beta-mannosidase</fullName>
        <ecNumber evidence="2">3.2.1.78</ecNumber>
    </recommendedName>
</protein>
<feature type="signal peptide" evidence="5">
    <location>
        <begin position="1"/>
        <end position="21"/>
    </location>
</feature>
<dbReference type="SUPFAM" id="SSF51445">
    <property type="entry name" value="(Trans)glycosidases"/>
    <property type="match status" value="1"/>
</dbReference>
<evidence type="ECO:0000256" key="1">
    <source>
        <dbReference type="ARBA" id="ARBA00001678"/>
    </source>
</evidence>
<keyword evidence="4" id="KW-0326">Glycosidase</keyword>
<keyword evidence="8" id="KW-1185">Reference proteome</keyword>
<keyword evidence="5" id="KW-0732">Signal</keyword>
<dbReference type="Pfam" id="PF26410">
    <property type="entry name" value="GH5_mannosidase"/>
    <property type="match status" value="1"/>
</dbReference>
<dbReference type="EC" id="3.2.1.78" evidence="2"/>
<reference evidence="7 8" key="1">
    <citation type="submission" date="2021-01" db="EMBL/GenBank/DDBJ databases">
        <title>Prevotella A2931 sp. nov.</title>
        <authorList>
            <person name="Buhl M."/>
            <person name="Oberhettinger P."/>
        </authorList>
    </citation>
    <scope>NUCLEOTIDE SEQUENCE [LARGE SCALE GENOMIC DNA]</scope>
    <source>
        <strain evidence="7 8">A2931</strain>
    </source>
</reference>
<keyword evidence="3" id="KW-0378">Hydrolase</keyword>
<evidence type="ECO:0000259" key="6">
    <source>
        <dbReference type="Pfam" id="PF26410"/>
    </source>
</evidence>
<evidence type="ECO:0000256" key="4">
    <source>
        <dbReference type="ARBA" id="ARBA00023295"/>
    </source>
</evidence>
<organism evidence="7 8">
    <name type="scientific">Prevotella illustrans</name>
    <dbReference type="NCBI Taxonomy" id="2800387"/>
    <lineage>
        <taxon>Bacteria</taxon>
        <taxon>Pseudomonadati</taxon>
        <taxon>Bacteroidota</taxon>
        <taxon>Bacteroidia</taxon>
        <taxon>Bacteroidales</taxon>
        <taxon>Prevotellaceae</taxon>
        <taxon>Prevotella</taxon>
    </lineage>
</organism>
<dbReference type="InterPro" id="IPR001547">
    <property type="entry name" value="Glyco_hydro_5"/>
</dbReference>
<dbReference type="EMBL" id="JAERMS010000022">
    <property type="protein sequence ID" value="MBO1363652.1"/>
    <property type="molecule type" value="Genomic_DNA"/>
</dbReference>
<evidence type="ECO:0000313" key="7">
    <source>
        <dbReference type="EMBL" id="MBO1363652.1"/>
    </source>
</evidence>
<evidence type="ECO:0000256" key="3">
    <source>
        <dbReference type="ARBA" id="ARBA00022801"/>
    </source>
</evidence>
<evidence type="ECO:0000256" key="2">
    <source>
        <dbReference type="ARBA" id="ARBA00012706"/>
    </source>
</evidence>
<name>A0ABS3M650_9BACT</name>
<dbReference type="Proteomes" id="UP000664265">
    <property type="component" value="Unassembled WGS sequence"/>
</dbReference>
<dbReference type="Gene3D" id="3.20.20.80">
    <property type="entry name" value="Glycosidases"/>
    <property type="match status" value="1"/>
</dbReference>
<comment type="caution">
    <text evidence="7">The sequence shown here is derived from an EMBL/GenBank/DDBJ whole genome shotgun (WGS) entry which is preliminary data.</text>
</comment>
<proteinExistence type="predicted"/>
<gene>
    <name evidence="7" type="ORF">JHU38_07700</name>
</gene>
<dbReference type="RefSeq" id="WP_107581851.1">
    <property type="nucleotide sequence ID" value="NZ_JAERMS010000022.1"/>
</dbReference>
<evidence type="ECO:0000256" key="5">
    <source>
        <dbReference type="SAM" id="SignalP"/>
    </source>
</evidence>
<dbReference type="InterPro" id="IPR017853">
    <property type="entry name" value="GH"/>
</dbReference>
<feature type="domain" description="Glycoside hydrolase family 5" evidence="6">
    <location>
        <begin position="25"/>
        <end position="428"/>
    </location>
</feature>
<dbReference type="PANTHER" id="PTHR31451:SF40">
    <property type="entry name" value="GLYCOSIDE HYDROLASE FAMILY 5 DOMAIN-CONTAINING PROTEIN"/>
    <property type="match status" value="1"/>
</dbReference>
<dbReference type="InterPro" id="IPR045053">
    <property type="entry name" value="MAN-like"/>
</dbReference>
<feature type="chain" id="PRO_5046153986" description="mannan endo-1,4-beta-mannosidase" evidence="5">
    <location>
        <begin position="22"/>
        <end position="429"/>
    </location>
</feature>
<sequence length="429" mass="48962">MNKIRLLLTALFIGMASSLAAQDVFVSVKDGQFVRNGKPYYFIGTNFWYGAILGSTGRGGDRQRLKRELDAMKRMGIDNLRIMVGSDGEEGVKTKVEPVLQRAPGVYNDTILDGLDYLLMEMERRGMLAILYLNNAWEWSGGYGYYLEQAGAGKAVRPDEAGYEAYQKYSSQFADNPKAQRLFYDHVRFILSRTNRYTGRRYCDEPSIMSWQIGNEPRAFSKAALPGFERWLRETSALIKRIDKNHLVSIGSEGAHGCEGSYDVYRRVCADPNVDYCNIHIWPYNWGWAKKDSLAANLERAKRNTDEYIERHIAICEQLRKPLVLEEFGFPRDGFSFSKSSATDSRDEYYRHVFDLIGEYAARGSILAGCNFWGWGGYAEPRHEQWEPGDDYTGDPAQEAQGLNSVFMSDKSTLRTISGQIKRIRKQIK</sequence>
<accession>A0ABS3M650</accession>
<comment type="catalytic activity">
    <reaction evidence="1">
        <text>Random hydrolysis of (1-&gt;4)-beta-D-mannosidic linkages in mannans, galactomannans and glucomannans.</text>
        <dbReference type="EC" id="3.2.1.78"/>
    </reaction>
</comment>
<evidence type="ECO:0000313" key="8">
    <source>
        <dbReference type="Proteomes" id="UP000664265"/>
    </source>
</evidence>